<dbReference type="FunFam" id="3.40.50.300:FF:000425">
    <property type="entry name" value="Probable ABC transporter, ATP-binding subunit"/>
    <property type="match status" value="1"/>
</dbReference>
<dbReference type="Gene3D" id="2.40.50.140">
    <property type="entry name" value="Nucleic acid-binding proteins"/>
    <property type="match status" value="1"/>
</dbReference>
<dbReference type="SUPFAM" id="SSF50331">
    <property type="entry name" value="MOP-like"/>
    <property type="match status" value="1"/>
</dbReference>
<protein>
    <recommendedName>
        <fullName evidence="4">ABC-type quaternary amine transporter</fullName>
        <ecNumber evidence="4">7.6.2.9</ecNumber>
    </recommendedName>
</protein>
<dbReference type="PANTHER" id="PTHR42781:SF4">
    <property type="entry name" value="SPERMIDINE_PUTRESCINE IMPORT ATP-BINDING PROTEIN POTA"/>
    <property type="match status" value="1"/>
</dbReference>
<evidence type="ECO:0000256" key="1">
    <source>
        <dbReference type="ARBA" id="ARBA00022448"/>
    </source>
</evidence>
<keyword evidence="3 6" id="KW-0067">ATP-binding</keyword>
<dbReference type="GO" id="GO:0016887">
    <property type="term" value="F:ATP hydrolysis activity"/>
    <property type="evidence" value="ECO:0007669"/>
    <property type="project" value="InterPro"/>
</dbReference>
<dbReference type="Gene3D" id="2.40.50.100">
    <property type="match status" value="1"/>
</dbReference>
<dbReference type="InterPro" id="IPR003439">
    <property type="entry name" value="ABC_transporter-like_ATP-bd"/>
</dbReference>
<accession>A0A7W8EEE3</accession>
<organism evidence="6 7">
    <name type="scientific">Nonomuraea endophytica</name>
    <dbReference type="NCBI Taxonomy" id="714136"/>
    <lineage>
        <taxon>Bacteria</taxon>
        <taxon>Bacillati</taxon>
        <taxon>Actinomycetota</taxon>
        <taxon>Actinomycetes</taxon>
        <taxon>Streptosporangiales</taxon>
        <taxon>Streptosporangiaceae</taxon>
        <taxon>Nonomuraea</taxon>
    </lineage>
</organism>
<evidence type="ECO:0000256" key="4">
    <source>
        <dbReference type="ARBA" id="ARBA00066388"/>
    </source>
</evidence>
<dbReference type="PROSITE" id="PS50893">
    <property type="entry name" value="ABC_TRANSPORTER_2"/>
    <property type="match status" value="1"/>
</dbReference>
<keyword evidence="7" id="KW-1185">Reference proteome</keyword>
<dbReference type="InterPro" id="IPR013611">
    <property type="entry name" value="Transp-assoc_OB_typ2"/>
</dbReference>
<dbReference type="Pfam" id="PF08402">
    <property type="entry name" value="TOBE_2"/>
    <property type="match status" value="1"/>
</dbReference>
<keyword evidence="1" id="KW-0813">Transport</keyword>
<dbReference type="AlphaFoldDB" id="A0A7W8EEE3"/>
<dbReference type="Proteomes" id="UP000568380">
    <property type="component" value="Unassembled WGS sequence"/>
</dbReference>
<evidence type="ECO:0000256" key="3">
    <source>
        <dbReference type="ARBA" id="ARBA00022840"/>
    </source>
</evidence>
<dbReference type="InterPro" id="IPR017871">
    <property type="entry name" value="ABC_transporter-like_CS"/>
</dbReference>
<dbReference type="GO" id="GO:0005524">
    <property type="term" value="F:ATP binding"/>
    <property type="evidence" value="ECO:0007669"/>
    <property type="project" value="UniProtKB-KW"/>
</dbReference>
<dbReference type="InterPro" id="IPR008995">
    <property type="entry name" value="Mo/tungstate-bd_C_term_dom"/>
</dbReference>
<evidence type="ECO:0000313" key="7">
    <source>
        <dbReference type="Proteomes" id="UP000568380"/>
    </source>
</evidence>
<dbReference type="InterPro" id="IPR050093">
    <property type="entry name" value="ABC_SmlMolc_Importer"/>
</dbReference>
<feature type="domain" description="ABC transporter" evidence="5">
    <location>
        <begin position="4"/>
        <end position="234"/>
    </location>
</feature>
<dbReference type="InterPro" id="IPR003593">
    <property type="entry name" value="AAA+_ATPase"/>
</dbReference>
<reference evidence="6 7" key="1">
    <citation type="submission" date="2020-08" db="EMBL/GenBank/DDBJ databases">
        <title>Genomic Encyclopedia of Type Strains, Phase IV (KMG-IV): sequencing the most valuable type-strain genomes for metagenomic binning, comparative biology and taxonomic classification.</title>
        <authorList>
            <person name="Goeker M."/>
        </authorList>
    </citation>
    <scope>NUCLEOTIDE SEQUENCE [LARGE SCALE GENOMIC DNA]</scope>
    <source>
        <strain evidence="6 7">DSM 45385</strain>
    </source>
</reference>
<dbReference type="SUPFAM" id="SSF52540">
    <property type="entry name" value="P-loop containing nucleoside triphosphate hydrolases"/>
    <property type="match status" value="1"/>
</dbReference>
<evidence type="ECO:0000313" key="6">
    <source>
        <dbReference type="EMBL" id="MBB5076226.1"/>
    </source>
</evidence>
<proteinExistence type="predicted"/>
<dbReference type="InterPro" id="IPR027417">
    <property type="entry name" value="P-loop_NTPase"/>
</dbReference>
<evidence type="ECO:0000259" key="5">
    <source>
        <dbReference type="PROSITE" id="PS50893"/>
    </source>
</evidence>
<dbReference type="EC" id="7.6.2.9" evidence="4"/>
<dbReference type="SMART" id="SM00382">
    <property type="entry name" value="AAA"/>
    <property type="match status" value="1"/>
</dbReference>
<evidence type="ECO:0000256" key="2">
    <source>
        <dbReference type="ARBA" id="ARBA00022741"/>
    </source>
</evidence>
<keyword evidence="2" id="KW-0547">Nucleotide-binding</keyword>
<dbReference type="GO" id="GO:0043190">
    <property type="term" value="C:ATP-binding cassette (ABC) transporter complex"/>
    <property type="evidence" value="ECO:0007669"/>
    <property type="project" value="InterPro"/>
</dbReference>
<gene>
    <name evidence="6" type="ORF">HNR40_001690</name>
</gene>
<dbReference type="Pfam" id="PF00005">
    <property type="entry name" value="ABC_tran"/>
    <property type="match status" value="1"/>
</dbReference>
<comment type="caution">
    <text evidence="6">The sequence shown here is derived from an EMBL/GenBank/DDBJ whole genome shotgun (WGS) entry which is preliminary data.</text>
</comment>
<dbReference type="GO" id="GO:0015418">
    <property type="term" value="F:ABC-type quaternary ammonium compound transporting activity"/>
    <property type="evidence" value="ECO:0007669"/>
    <property type="project" value="UniProtKB-EC"/>
</dbReference>
<dbReference type="RefSeq" id="WP_184959643.1">
    <property type="nucleotide sequence ID" value="NZ_JACHIN010000002.1"/>
</dbReference>
<dbReference type="Gene3D" id="3.40.50.300">
    <property type="entry name" value="P-loop containing nucleotide triphosphate hydrolases"/>
    <property type="match status" value="1"/>
</dbReference>
<dbReference type="PROSITE" id="PS00211">
    <property type="entry name" value="ABC_TRANSPORTER_1"/>
    <property type="match status" value="1"/>
</dbReference>
<dbReference type="EMBL" id="JACHIN010000002">
    <property type="protein sequence ID" value="MBB5076226.1"/>
    <property type="molecule type" value="Genomic_DNA"/>
</dbReference>
<dbReference type="InterPro" id="IPR012340">
    <property type="entry name" value="NA-bd_OB-fold"/>
</dbReference>
<sequence length="343" mass="36725">MSHVVLDRITKRFSGHTALNGVSVHVEQGEMLALLGPSGCGKTTLLRCIAGLTAFDSGRLTIGGADMSGVPVRKRPIGMVFQSYALFPNLTVRGNVAFPLTVRKQDRGRTKERVDEMLALVGLDQLGDRLPNQLSGGQQQRVALARALSPGPEVLLLDEPLSALDAQVRTRLRDEVRRIQHQVGITTVFVTHDQAEALAISDRVAVMNAGDIEQCGPPAEIYTAPSTRFAAGFVGNRNTLELSAVDGRVRAGGAFDVQAPSERVLAMFRPEDVELSRDGEGARATVDVTVFLGATTRVYTQVQVNGHPATVFADISSRAAAGLTPGDEVRMRVADAHVQVFPA</sequence>
<dbReference type="PANTHER" id="PTHR42781">
    <property type="entry name" value="SPERMIDINE/PUTRESCINE IMPORT ATP-BINDING PROTEIN POTA"/>
    <property type="match status" value="1"/>
</dbReference>
<name>A0A7W8EEE3_9ACTN</name>